<dbReference type="EMBL" id="JACJVO010000009">
    <property type="protein sequence ID" value="MBB6731163.1"/>
    <property type="molecule type" value="Genomic_DNA"/>
</dbReference>
<dbReference type="RefSeq" id="WP_185128798.1">
    <property type="nucleotide sequence ID" value="NZ_JACJVO010000009.1"/>
</dbReference>
<reference evidence="2 3" key="1">
    <citation type="submission" date="2020-08" db="EMBL/GenBank/DDBJ databases">
        <title>Cohnella phylogeny.</title>
        <authorList>
            <person name="Dunlap C."/>
        </authorList>
    </citation>
    <scope>NUCLEOTIDE SEQUENCE [LARGE SCALE GENOMIC DNA]</scope>
    <source>
        <strain evidence="2 3">CBP 2801</strain>
    </source>
</reference>
<evidence type="ECO:0000313" key="3">
    <source>
        <dbReference type="Proteomes" id="UP000564644"/>
    </source>
</evidence>
<keyword evidence="3" id="KW-1185">Reference proteome</keyword>
<protein>
    <submittedName>
        <fullName evidence="2">Transcriptional regulator</fullName>
    </submittedName>
</protein>
<sequence>MSPSENHFRHRLDELIHVPVRLSIMAALAPADRVDFRFLRDEIEVSDSLLSKHLSVLEAAGYVQVFKGYAGKRPRTWLAITDAGRAAFQDYVEVLRLIVEGGPSREE</sequence>
<organism evidence="2 3">
    <name type="scientific">Cohnella zeiphila</name>
    <dbReference type="NCBI Taxonomy" id="2761120"/>
    <lineage>
        <taxon>Bacteria</taxon>
        <taxon>Bacillati</taxon>
        <taxon>Bacillota</taxon>
        <taxon>Bacilli</taxon>
        <taxon>Bacillales</taxon>
        <taxon>Paenibacillaceae</taxon>
        <taxon>Cohnella</taxon>
    </lineage>
</organism>
<name>A0A7X0SNU7_9BACL</name>
<dbReference type="PANTHER" id="PTHR37318">
    <property type="entry name" value="BSL7504 PROTEIN"/>
    <property type="match status" value="1"/>
</dbReference>
<comment type="caution">
    <text evidence="2">The sequence shown here is derived from an EMBL/GenBank/DDBJ whole genome shotgun (WGS) entry which is preliminary data.</text>
</comment>
<feature type="domain" description="Winged helix DNA-binding" evidence="1">
    <location>
        <begin position="20"/>
        <end position="98"/>
    </location>
</feature>
<proteinExistence type="predicted"/>
<evidence type="ECO:0000259" key="1">
    <source>
        <dbReference type="Pfam" id="PF13601"/>
    </source>
</evidence>
<accession>A0A7X0SNU7</accession>
<dbReference type="PANTHER" id="PTHR37318:SF1">
    <property type="entry name" value="BSL7504 PROTEIN"/>
    <property type="match status" value="1"/>
</dbReference>
<dbReference type="InterPro" id="IPR027395">
    <property type="entry name" value="WH_DNA-bd_dom"/>
</dbReference>
<evidence type="ECO:0000313" key="2">
    <source>
        <dbReference type="EMBL" id="MBB6731163.1"/>
    </source>
</evidence>
<dbReference type="Proteomes" id="UP000564644">
    <property type="component" value="Unassembled WGS sequence"/>
</dbReference>
<dbReference type="Pfam" id="PF13601">
    <property type="entry name" value="HTH_34"/>
    <property type="match status" value="1"/>
</dbReference>
<dbReference type="AlphaFoldDB" id="A0A7X0SNU7"/>
<dbReference type="InterPro" id="IPR036388">
    <property type="entry name" value="WH-like_DNA-bd_sf"/>
</dbReference>
<dbReference type="InterPro" id="IPR036390">
    <property type="entry name" value="WH_DNA-bd_sf"/>
</dbReference>
<dbReference type="Gene3D" id="1.10.10.10">
    <property type="entry name" value="Winged helix-like DNA-binding domain superfamily/Winged helix DNA-binding domain"/>
    <property type="match status" value="1"/>
</dbReference>
<dbReference type="SUPFAM" id="SSF46785">
    <property type="entry name" value="Winged helix' DNA-binding domain"/>
    <property type="match status" value="1"/>
</dbReference>
<gene>
    <name evidence="2" type="ORF">H7C18_09620</name>
</gene>